<feature type="region of interest" description="Disordered" evidence="1">
    <location>
        <begin position="50"/>
        <end position="97"/>
    </location>
</feature>
<sequence length="429" mass="48459">MNQDWEKWGRDIRNIVQDAVDSQDFQRLNETISNTVNDAIFNLRQNIRRGPGGPQQWGAGPGDFGNPGGPWGWQSGPGGPGGFGGGPQAGPGRRYERRQEEKPVLFAKKGGTSLAGAALLTVGFLFTFCCVGAIIAGVVSVMMTGFGAVEAGAFFVLACLTAAGVWIFCKGKGMRGRAKRFRRYVEALRGRAYCNISDIAERTGEKPKRIVKDLRRMIADRWFLQGHLDEQDACLIVTDAAYDEYRRIRQLREEQRQAEAERQQARARQQEEDAREQENAGYAPEVQRVIEKGRWYVNKIRECNDAIPGEEISRKIDRIELLVRRIFERVEADPEAVDDIRKLMEYYLPTTVKLLEAYEQLDAQPEAGENIRQAKEEIEKTLDTLNTAFEKLLDSLFEDVAWDISSDISVLETMLAQEGLTEDGWKRKE</sequence>
<accession>A0ABR9RID1</accession>
<feature type="compositionally biased region" description="Gly residues" evidence="1">
    <location>
        <begin position="50"/>
        <end position="89"/>
    </location>
</feature>
<organism evidence="3 4">
    <name type="scientific">Claveliimonas monacensis</name>
    <dbReference type="NCBI Taxonomy" id="2779351"/>
    <lineage>
        <taxon>Bacteria</taxon>
        <taxon>Bacillati</taxon>
        <taxon>Bacillota</taxon>
        <taxon>Clostridia</taxon>
        <taxon>Lachnospirales</taxon>
        <taxon>Lachnospiraceae</taxon>
        <taxon>Claveliimonas</taxon>
    </lineage>
</organism>
<protein>
    <submittedName>
        <fullName evidence="3">5-bromo-4-chloroindolyl phosphate hydrolysis family protein</fullName>
    </submittedName>
</protein>
<keyword evidence="4" id="KW-1185">Reference proteome</keyword>
<gene>
    <name evidence="3" type="ORF">INF30_05460</name>
</gene>
<feature type="transmembrane region" description="Helical" evidence="2">
    <location>
        <begin position="114"/>
        <end position="139"/>
    </location>
</feature>
<feature type="transmembrane region" description="Helical" evidence="2">
    <location>
        <begin position="151"/>
        <end position="169"/>
    </location>
</feature>
<dbReference type="InterPro" id="IPR018770">
    <property type="entry name" value="ChloroindolylP_hydrolase"/>
</dbReference>
<feature type="region of interest" description="Disordered" evidence="1">
    <location>
        <begin position="259"/>
        <end position="283"/>
    </location>
</feature>
<reference evidence="3 4" key="1">
    <citation type="submission" date="2020-10" db="EMBL/GenBank/DDBJ databases">
        <title>ChiBAC.</title>
        <authorList>
            <person name="Zenner C."/>
            <person name="Hitch T.C.A."/>
            <person name="Clavel T."/>
        </authorList>
    </citation>
    <scope>NUCLEOTIDE SEQUENCE [LARGE SCALE GENOMIC DNA]</scope>
    <source>
        <strain evidence="3 4">DSM 108991</strain>
    </source>
</reference>
<keyword evidence="2" id="KW-1133">Transmembrane helix</keyword>
<proteinExistence type="predicted"/>
<keyword evidence="2" id="KW-0812">Transmembrane</keyword>
<dbReference type="Proteomes" id="UP000758652">
    <property type="component" value="Unassembled WGS sequence"/>
</dbReference>
<evidence type="ECO:0000313" key="3">
    <source>
        <dbReference type="EMBL" id="MBE5062706.1"/>
    </source>
</evidence>
<feature type="compositionally biased region" description="Basic and acidic residues" evidence="1">
    <location>
        <begin position="259"/>
        <end position="278"/>
    </location>
</feature>
<dbReference type="RefSeq" id="WP_226394456.1">
    <property type="nucleotide sequence ID" value="NZ_JADCKL010000002.1"/>
</dbReference>
<dbReference type="Pfam" id="PF10112">
    <property type="entry name" value="Halogen_Hydrol"/>
    <property type="match status" value="1"/>
</dbReference>
<evidence type="ECO:0000256" key="2">
    <source>
        <dbReference type="SAM" id="Phobius"/>
    </source>
</evidence>
<keyword evidence="2" id="KW-0472">Membrane</keyword>
<evidence type="ECO:0000313" key="4">
    <source>
        <dbReference type="Proteomes" id="UP000758652"/>
    </source>
</evidence>
<evidence type="ECO:0000256" key="1">
    <source>
        <dbReference type="SAM" id="MobiDB-lite"/>
    </source>
</evidence>
<name>A0ABR9RID1_9FIRM</name>
<comment type="caution">
    <text evidence="3">The sequence shown here is derived from an EMBL/GenBank/DDBJ whole genome shotgun (WGS) entry which is preliminary data.</text>
</comment>
<dbReference type="EMBL" id="JADCKL010000002">
    <property type="protein sequence ID" value="MBE5062706.1"/>
    <property type="molecule type" value="Genomic_DNA"/>
</dbReference>